<dbReference type="GO" id="GO:0006352">
    <property type="term" value="P:DNA-templated transcription initiation"/>
    <property type="evidence" value="ECO:0007669"/>
    <property type="project" value="InterPro"/>
</dbReference>
<dbReference type="Proteomes" id="UP000660611">
    <property type="component" value="Unassembled WGS sequence"/>
</dbReference>
<evidence type="ECO:0000259" key="8">
    <source>
        <dbReference type="Pfam" id="PF12680"/>
    </source>
</evidence>
<dbReference type="InterPro" id="IPR014284">
    <property type="entry name" value="RNA_pol_sigma-70_dom"/>
</dbReference>
<dbReference type="PANTHER" id="PTHR30173:SF36">
    <property type="entry name" value="ECF RNA POLYMERASE SIGMA FACTOR SIGJ"/>
    <property type="match status" value="1"/>
</dbReference>
<dbReference type="InterPro" id="IPR007627">
    <property type="entry name" value="RNA_pol_sigma70_r2"/>
</dbReference>
<gene>
    <name evidence="9" type="ORF">Dsi01nite_073770</name>
</gene>
<dbReference type="SUPFAM" id="SSF88946">
    <property type="entry name" value="Sigma2 domain of RNA polymerase sigma factors"/>
    <property type="match status" value="1"/>
</dbReference>
<dbReference type="Pfam" id="PF04542">
    <property type="entry name" value="Sigma70_r2"/>
    <property type="match status" value="1"/>
</dbReference>
<dbReference type="NCBIfam" id="TIGR02937">
    <property type="entry name" value="sigma70-ECF"/>
    <property type="match status" value="1"/>
</dbReference>
<evidence type="ECO:0000313" key="10">
    <source>
        <dbReference type="Proteomes" id="UP000660611"/>
    </source>
</evidence>
<evidence type="ECO:0000256" key="5">
    <source>
        <dbReference type="ARBA" id="ARBA00023163"/>
    </source>
</evidence>
<feature type="domain" description="RNA polymerase sigma-70 region 2" evidence="6">
    <location>
        <begin position="7"/>
        <end position="68"/>
    </location>
</feature>
<dbReference type="PANTHER" id="PTHR30173">
    <property type="entry name" value="SIGMA 19 FACTOR"/>
    <property type="match status" value="1"/>
</dbReference>
<dbReference type="EMBL" id="BONQ01000117">
    <property type="protein sequence ID" value="GIG49336.1"/>
    <property type="molecule type" value="Genomic_DNA"/>
</dbReference>
<dbReference type="RefSeq" id="WP_239136437.1">
    <property type="nucleotide sequence ID" value="NZ_BAAAVW010000001.1"/>
</dbReference>
<comment type="subunit">
    <text evidence="2">Interacts transiently with the RNA polymerase catalytic core formed by RpoA, RpoB, RpoC and RpoZ (2 alpha, 1 beta, 1 beta' and 1 omega subunit) to form the RNA polymerase holoenzyme that can initiate transcription.</text>
</comment>
<evidence type="ECO:0000256" key="3">
    <source>
        <dbReference type="ARBA" id="ARBA00023015"/>
    </source>
</evidence>
<keyword evidence="3" id="KW-0805">Transcription regulation</keyword>
<proteinExistence type="inferred from homology"/>
<sequence length="314" mass="34924">MNEEFLAHRRMLLGLAYRMLGTLHDAEDVLQEAYLRWTRADRSDVVEPRRYLTRVVTRLAVDALRARQGRREEYVGTWLPEPINTGPRNLAGASNLLSTSHLPSASNLAGASDPIDAADLIDTSDLSIAVLHLMERLTPPQRAVYVLRTAFELPYTEIAAILDRSEEDSRQLHHRAGAALAGRARFSADPAEHTRLLEGFVAAARDGDVERLEQLLHEDVVAWNDGGGRVRTGPNPIRGRAKVVRFFVAVMRRHTPDGPRPFTAVPTGVNGQYALLVNANYRYTMCVNVVDGRIQDLFRIANPAKLSTFGGERS</sequence>
<dbReference type="InterPro" id="IPR013325">
    <property type="entry name" value="RNA_pol_sigma_r2"/>
</dbReference>
<protein>
    <submittedName>
        <fullName evidence="9">RNA polymerase sigma24 factor</fullName>
    </submittedName>
</protein>
<dbReference type="Gene3D" id="1.10.1740.10">
    <property type="match status" value="1"/>
</dbReference>
<feature type="domain" description="SnoaL-like" evidence="8">
    <location>
        <begin position="198"/>
        <end position="274"/>
    </location>
</feature>
<dbReference type="InterPro" id="IPR052704">
    <property type="entry name" value="ECF_Sigma-70_Domain"/>
</dbReference>
<comment type="caution">
    <text evidence="9">The sequence shown here is derived from an EMBL/GenBank/DDBJ whole genome shotgun (WGS) entry which is preliminary data.</text>
</comment>
<dbReference type="InterPro" id="IPR037401">
    <property type="entry name" value="SnoaL-like"/>
</dbReference>
<dbReference type="InterPro" id="IPR036388">
    <property type="entry name" value="WH-like_DNA-bd_sf"/>
</dbReference>
<evidence type="ECO:0000256" key="1">
    <source>
        <dbReference type="ARBA" id="ARBA00010641"/>
    </source>
</evidence>
<dbReference type="Pfam" id="PF12680">
    <property type="entry name" value="SnoaL_2"/>
    <property type="match status" value="1"/>
</dbReference>
<dbReference type="InterPro" id="IPR013249">
    <property type="entry name" value="RNA_pol_sigma70_r4_t2"/>
</dbReference>
<dbReference type="SUPFAM" id="SSF54427">
    <property type="entry name" value="NTF2-like"/>
    <property type="match status" value="1"/>
</dbReference>
<dbReference type="GO" id="GO:0016987">
    <property type="term" value="F:sigma factor activity"/>
    <property type="evidence" value="ECO:0007669"/>
    <property type="project" value="UniProtKB-KW"/>
</dbReference>
<dbReference type="GO" id="GO:0003677">
    <property type="term" value="F:DNA binding"/>
    <property type="evidence" value="ECO:0007669"/>
    <property type="project" value="InterPro"/>
</dbReference>
<dbReference type="InterPro" id="IPR032710">
    <property type="entry name" value="NTF2-like_dom_sf"/>
</dbReference>
<dbReference type="AlphaFoldDB" id="A0A919PRK2"/>
<evidence type="ECO:0000256" key="2">
    <source>
        <dbReference type="ARBA" id="ARBA00011344"/>
    </source>
</evidence>
<keyword evidence="10" id="KW-1185">Reference proteome</keyword>
<dbReference type="Gene3D" id="3.10.450.50">
    <property type="match status" value="1"/>
</dbReference>
<accession>A0A919PRK2</accession>
<evidence type="ECO:0000313" key="9">
    <source>
        <dbReference type="EMBL" id="GIG49336.1"/>
    </source>
</evidence>
<dbReference type="Pfam" id="PF08281">
    <property type="entry name" value="Sigma70_r4_2"/>
    <property type="match status" value="1"/>
</dbReference>
<comment type="similarity">
    <text evidence="1">Belongs to the sigma-70 factor family. ECF subfamily.</text>
</comment>
<name>A0A919PRK2_9ACTN</name>
<dbReference type="SUPFAM" id="SSF88659">
    <property type="entry name" value="Sigma3 and sigma4 domains of RNA polymerase sigma factors"/>
    <property type="match status" value="1"/>
</dbReference>
<dbReference type="Gene3D" id="1.10.10.10">
    <property type="entry name" value="Winged helix-like DNA-binding domain superfamily/Winged helix DNA-binding domain"/>
    <property type="match status" value="1"/>
</dbReference>
<evidence type="ECO:0000259" key="6">
    <source>
        <dbReference type="Pfam" id="PF04542"/>
    </source>
</evidence>
<keyword evidence="4" id="KW-0731">Sigma factor</keyword>
<organism evidence="9 10">
    <name type="scientific">Dactylosporangium siamense</name>
    <dbReference type="NCBI Taxonomy" id="685454"/>
    <lineage>
        <taxon>Bacteria</taxon>
        <taxon>Bacillati</taxon>
        <taxon>Actinomycetota</taxon>
        <taxon>Actinomycetes</taxon>
        <taxon>Micromonosporales</taxon>
        <taxon>Micromonosporaceae</taxon>
        <taxon>Dactylosporangium</taxon>
    </lineage>
</organism>
<dbReference type="InterPro" id="IPR013324">
    <property type="entry name" value="RNA_pol_sigma_r3/r4-like"/>
</dbReference>
<keyword evidence="5" id="KW-0804">Transcription</keyword>
<evidence type="ECO:0000256" key="4">
    <source>
        <dbReference type="ARBA" id="ARBA00023082"/>
    </source>
</evidence>
<feature type="domain" description="RNA polymerase sigma factor 70 region 4 type 2" evidence="7">
    <location>
        <begin position="129"/>
        <end position="176"/>
    </location>
</feature>
<evidence type="ECO:0000259" key="7">
    <source>
        <dbReference type="Pfam" id="PF08281"/>
    </source>
</evidence>
<reference evidence="9" key="1">
    <citation type="submission" date="2021-01" db="EMBL/GenBank/DDBJ databases">
        <title>Whole genome shotgun sequence of Dactylosporangium siamense NBRC 106093.</title>
        <authorList>
            <person name="Komaki H."/>
            <person name="Tamura T."/>
        </authorList>
    </citation>
    <scope>NUCLEOTIDE SEQUENCE</scope>
    <source>
        <strain evidence="9">NBRC 106093</strain>
    </source>
</reference>